<comment type="caution">
    <text evidence="3">The sequence shown here is derived from an EMBL/GenBank/DDBJ whole genome shotgun (WGS) entry which is preliminary data.</text>
</comment>
<dbReference type="Proteomes" id="UP001627154">
    <property type="component" value="Unassembled WGS sequence"/>
</dbReference>
<sequence>MPKADKNFVASSRDACTVGQRVEMIDNEQRLNRLKYLRGKVNWEIREERKIFLYQIYKLIHDWEDRFPNIREILSTNEIKCLLSELMSYYPHEQASNYPRERFIEIVIQSGYKDEPELDEAGRPVLLRDTALLQAARSKYEILVPLLFKIFDCFNYRRESGYSHFHVACCYGLSDVVEKFLRAGQDPNLLVDGIYQFGSFTNEARVWPLHLVLQHVDRKKEMMELLLRGGADPNSLSDWFGAPLHLICEMGDVELLDAFFKVNDEMGNEVEVDPVNGDGSTPLQIAINLFYANVVAYLLKNRNADTSKLNLLYHEGQLDDDEFHLKVVSSGLAILDLLEKYGADVDESVVDEFKGDNVGRLLKKMAALAENWYVREDLRREAERMTVKPGLSLYRLLQLTYGEAEEQLTYMEFWEFARSDKLNQLPPQYRENCALHLIKTMTRGYLERWGLDLTPPTMTLYVLPAIPQ</sequence>
<dbReference type="SUPFAM" id="SSF48403">
    <property type="entry name" value="Ankyrin repeat"/>
    <property type="match status" value="1"/>
</dbReference>
<evidence type="ECO:0000313" key="3">
    <source>
        <dbReference type="EMBL" id="KAL3396133.1"/>
    </source>
</evidence>
<protein>
    <submittedName>
        <fullName evidence="3">Uncharacterized protein</fullName>
    </submittedName>
</protein>
<dbReference type="EMBL" id="JBJJXI010000074">
    <property type="protein sequence ID" value="KAL3396133.1"/>
    <property type="molecule type" value="Genomic_DNA"/>
</dbReference>
<dbReference type="Gene3D" id="1.25.40.20">
    <property type="entry name" value="Ankyrin repeat-containing domain"/>
    <property type="match status" value="1"/>
</dbReference>
<dbReference type="InterPro" id="IPR036770">
    <property type="entry name" value="Ankyrin_rpt-contain_sf"/>
</dbReference>
<name>A0ABD2WT06_9HYME</name>
<accession>A0ABD2WT06</accession>
<evidence type="ECO:0000256" key="2">
    <source>
        <dbReference type="ARBA" id="ARBA00023043"/>
    </source>
</evidence>
<gene>
    <name evidence="3" type="ORF">TKK_010001</name>
</gene>
<dbReference type="InterPro" id="IPR002110">
    <property type="entry name" value="Ankyrin_rpt"/>
</dbReference>
<reference evidence="3 4" key="1">
    <citation type="journal article" date="2024" name="bioRxiv">
        <title>A reference genome for Trichogramma kaykai: A tiny desert-dwelling parasitoid wasp with competing sex-ratio distorters.</title>
        <authorList>
            <person name="Culotta J."/>
            <person name="Lindsey A.R."/>
        </authorList>
    </citation>
    <scope>NUCLEOTIDE SEQUENCE [LARGE SCALE GENOMIC DNA]</scope>
    <source>
        <strain evidence="3 4">KSX58</strain>
    </source>
</reference>
<evidence type="ECO:0000313" key="4">
    <source>
        <dbReference type="Proteomes" id="UP001627154"/>
    </source>
</evidence>
<evidence type="ECO:0000256" key="1">
    <source>
        <dbReference type="ARBA" id="ARBA00022737"/>
    </source>
</evidence>
<dbReference type="Pfam" id="PF12796">
    <property type="entry name" value="Ank_2"/>
    <property type="match status" value="1"/>
</dbReference>
<dbReference type="AlphaFoldDB" id="A0ABD2WT06"/>
<proteinExistence type="predicted"/>
<dbReference type="PANTHER" id="PTHR24198:SF165">
    <property type="entry name" value="ANKYRIN REPEAT-CONTAINING PROTEIN-RELATED"/>
    <property type="match status" value="1"/>
</dbReference>
<organism evidence="3 4">
    <name type="scientific">Trichogramma kaykai</name>
    <dbReference type="NCBI Taxonomy" id="54128"/>
    <lineage>
        <taxon>Eukaryota</taxon>
        <taxon>Metazoa</taxon>
        <taxon>Ecdysozoa</taxon>
        <taxon>Arthropoda</taxon>
        <taxon>Hexapoda</taxon>
        <taxon>Insecta</taxon>
        <taxon>Pterygota</taxon>
        <taxon>Neoptera</taxon>
        <taxon>Endopterygota</taxon>
        <taxon>Hymenoptera</taxon>
        <taxon>Apocrita</taxon>
        <taxon>Proctotrupomorpha</taxon>
        <taxon>Chalcidoidea</taxon>
        <taxon>Trichogrammatidae</taxon>
        <taxon>Trichogramma</taxon>
    </lineage>
</organism>
<dbReference type="PANTHER" id="PTHR24198">
    <property type="entry name" value="ANKYRIN REPEAT AND PROTEIN KINASE DOMAIN-CONTAINING PROTEIN"/>
    <property type="match status" value="1"/>
</dbReference>
<keyword evidence="4" id="KW-1185">Reference proteome</keyword>
<keyword evidence="1" id="KW-0677">Repeat</keyword>
<dbReference type="SMART" id="SM00248">
    <property type="entry name" value="ANK"/>
    <property type="match status" value="3"/>
</dbReference>
<keyword evidence="2" id="KW-0040">ANK repeat</keyword>